<organism evidence="2 3">
    <name type="scientific">Tanacetum coccineum</name>
    <dbReference type="NCBI Taxonomy" id="301880"/>
    <lineage>
        <taxon>Eukaryota</taxon>
        <taxon>Viridiplantae</taxon>
        <taxon>Streptophyta</taxon>
        <taxon>Embryophyta</taxon>
        <taxon>Tracheophyta</taxon>
        <taxon>Spermatophyta</taxon>
        <taxon>Magnoliopsida</taxon>
        <taxon>eudicotyledons</taxon>
        <taxon>Gunneridae</taxon>
        <taxon>Pentapetalae</taxon>
        <taxon>asterids</taxon>
        <taxon>campanulids</taxon>
        <taxon>Asterales</taxon>
        <taxon>Asteraceae</taxon>
        <taxon>Asteroideae</taxon>
        <taxon>Anthemideae</taxon>
        <taxon>Anthemidinae</taxon>
        <taxon>Tanacetum</taxon>
    </lineage>
</organism>
<reference evidence="2" key="2">
    <citation type="submission" date="2022-01" db="EMBL/GenBank/DDBJ databases">
        <authorList>
            <person name="Yamashiro T."/>
            <person name="Shiraishi A."/>
            <person name="Satake H."/>
            <person name="Nakayama K."/>
        </authorList>
    </citation>
    <scope>NUCLEOTIDE SEQUENCE</scope>
</reference>
<name>A0ABQ5CQ15_9ASTR</name>
<protein>
    <recommendedName>
        <fullName evidence="4">Synaptobrevin, longin-like domain protein</fullName>
    </recommendedName>
</protein>
<feature type="region of interest" description="Disordered" evidence="1">
    <location>
        <begin position="245"/>
        <end position="306"/>
    </location>
</feature>
<dbReference type="EMBL" id="BQNB010014336">
    <property type="protein sequence ID" value="GJT26954.1"/>
    <property type="molecule type" value="Genomic_DNA"/>
</dbReference>
<evidence type="ECO:0008006" key="4">
    <source>
        <dbReference type="Google" id="ProtNLM"/>
    </source>
</evidence>
<sequence length="618" mass="69238">MANLKYSDKHNMVAFLKKPHESVGFTEVVDFLKGTSLRYALTHNSTIYDSLVKQFWQTATVRTHANRTQQLVASIDSKEYIITKASVRSKLQLADTTGIHNLSDAEIYAGLATLGYVTKGKLTFWKKNFTPQWKFLIHHILHCLSPKSGGWDQFDSTIATALICLSSNRVYNFSKMIFDGMVHNLESNTNFLMYPRFLQIILDINTEYKGKYLAPTLTKKLFANMKRGYAGDFVPLLPTMLTGAAMDQGDGSAQPPKPHHTPVDPLQSTSLPSIPSPPLQSPPHSPPHYSPPRSYEAPLSEGNTSGSTEAIIQLKELMVLVPNLVTRVTSLEKELKETKQTLGNVVLKLVKKVKSLEIALKRKFKKVIVSKSEGEEPEDQGRIIQDIDDDPLVSLVRESMKEKSTDFVTPTKALGEAQEEEIRPTILEAAKTLSKVASQSVSKAKLTDKGKRYRRRAMSMAKNINTGLDAEDDINTGRVEINTGIEDVNTGSTKLDTGRTPISTSSIILSPKKGQREGKTQMVEEDIQATHKTKEQIRQEEVGLEEAIRLQAQMDEEVAKQIHLDKIVAKTVQEEQELSEQQLKRKSEVQEAAQFYTEEDWDTIREKLEANTEVVKSL</sequence>
<accession>A0ABQ5CQ15</accession>
<evidence type="ECO:0000313" key="2">
    <source>
        <dbReference type="EMBL" id="GJT26954.1"/>
    </source>
</evidence>
<comment type="caution">
    <text evidence="2">The sequence shown here is derived from an EMBL/GenBank/DDBJ whole genome shotgun (WGS) entry which is preliminary data.</text>
</comment>
<dbReference type="Proteomes" id="UP001151760">
    <property type="component" value="Unassembled WGS sequence"/>
</dbReference>
<keyword evidence="3" id="KW-1185">Reference proteome</keyword>
<feature type="compositionally biased region" description="Pro residues" evidence="1">
    <location>
        <begin position="274"/>
        <end position="290"/>
    </location>
</feature>
<evidence type="ECO:0000256" key="1">
    <source>
        <dbReference type="SAM" id="MobiDB-lite"/>
    </source>
</evidence>
<reference evidence="2" key="1">
    <citation type="journal article" date="2022" name="Int. J. Mol. Sci.">
        <title>Draft Genome of Tanacetum Coccineum: Genomic Comparison of Closely Related Tanacetum-Family Plants.</title>
        <authorList>
            <person name="Yamashiro T."/>
            <person name="Shiraishi A."/>
            <person name="Nakayama K."/>
            <person name="Satake H."/>
        </authorList>
    </citation>
    <scope>NUCLEOTIDE SEQUENCE</scope>
</reference>
<gene>
    <name evidence="2" type="ORF">Tco_0907229</name>
</gene>
<proteinExistence type="predicted"/>
<evidence type="ECO:0000313" key="3">
    <source>
        <dbReference type="Proteomes" id="UP001151760"/>
    </source>
</evidence>